<dbReference type="AlphaFoldDB" id="A0A2N9LZT6"/>
<sequence>MSMDRTIRRVTDLEEQKAETYRYWQSRTVGDRLIAVCELSEAAYAFAAGFKGALAHDDQGLQRSSSRV</sequence>
<accession>A0A2N9LZT6</accession>
<protein>
    <submittedName>
        <fullName evidence="1">Uncharacterized protein</fullName>
    </submittedName>
</protein>
<evidence type="ECO:0000313" key="1">
    <source>
        <dbReference type="EMBL" id="SPE28725.1"/>
    </source>
</evidence>
<dbReference type="EMBL" id="OKRB01000129">
    <property type="protein sequence ID" value="SPE28725.1"/>
    <property type="molecule type" value="Genomic_DNA"/>
</dbReference>
<dbReference type="Proteomes" id="UP000239735">
    <property type="component" value="Unassembled WGS sequence"/>
</dbReference>
<proteinExistence type="predicted"/>
<gene>
    <name evidence="1" type="ORF">SBA5_690009</name>
</gene>
<name>A0A2N9LZT6_9BACT</name>
<reference evidence="2" key="1">
    <citation type="submission" date="2018-02" db="EMBL/GenBank/DDBJ databases">
        <authorList>
            <person name="Hausmann B."/>
        </authorList>
    </citation>
    <scope>NUCLEOTIDE SEQUENCE [LARGE SCALE GENOMIC DNA]</scope>
    <source>
        <strain evidence="2">Peat soil MAG SbA5</strain>
    </source>
</reference>
<evidence type="ECO:0000313" key="2">
    <source>
        <dbReference type="Proteomes" id="UP000239735"/>
    </source>
</evidence>
<organism evidence="1 2">
    <name type="scientific">Candidatus Sulfuritelmatomonas gaucii</name>
    <dbReference type="NCBI Taxonomy" id="2043161"/>
    <lineage>
        <taxon>Bacteria</taxon>
        <taxon>Pseudomonadati</taxon>
        <taxon>Acidobacteriota</taxon>
        <taxon>Terriglobia</taxon>
        <taxon>Terriglobales</taxon>
        <taxon>Acidobacteriaceae</taxon>
        <taxon>Candidatus Sulfuritelmatomonas</taxon>
    </lineage>
</organism>